<protein>
    <submittedName>
        <fullName evidence="1">Uncharacterized protein</fullName>
    </submittedName>
</protein>
<dbReference type="EMBL" id="CM045764">
    <property type="protein sequence ID" value="KAI8007713.1"/>
    <property type="molecule type" value="Genomic_DNA"/>
</dbReference>
<name>A0ACC0H2L7_9ERIC</name>
<evidence type="ECO:0000313" key="1">
    <source>
        <dbReference type="EMBL" id="KAI8007713.1"/>
    </source>
</evidence>
<evidence type="ECO:0000313" key="2">
    <source>
        <dbReference type="Proteomes" id="UP001060215"/>
    </source>
</evidence>
<comment type="caution">
    <text evidence="1">The sequence shown here is derived from an EMBL/GenBank/DDBJ whole genome shotgun (WGS) entry which is preliminary data.</text>
</comment>
<sequence length="161" mass="18134">MGVPDDTYARGSVSGNMLTIRPTTASTSQTNPRENGNFGLKKIMEAQAVCLVCWRAVEGDAIKVCECDYSLLHPACQATWSQKSGKNCVCKKEFRIIHVTVDREQISEGRQNRSWVSALKSNLIFAYQHHYGDGDGDGRCPPQQPRLPQQSRLRRFLYNQI</sequence>
<accession>A0ACC0H2L7</accession>
<keyword evidence="2" id="KW-1185">Reference proteome</keyword>
<organism evidence="1 2">
    <name type="scientific">Camellia lanceoleosa</name>
    <dbReference type="NCBI Taxonomy" id="1840588"/>
    <lineage>
        <taxon>Eukaryota</taxon>
        <taxon>Viridiplantae</taxon>
        <taxon>Streptophyta</taxon>
        <taxon>Embryophyta</taxon>
        <taxon>Tracheophyta</taxon>
        <taxon>Spermatophyta</taxon>
        <taxon>Magnoliopsida</taxon>
        <taxon>eudicotyledons</taxon>
        <taxon>Gunneridae</taxon>
        <taxon>Pentapetalae</taxon>
        <taxon>asterids</taxon>
        <taxon>Ericales</taxon>
        <taxon>Theaceae</taxon>
        <taxon>Camellia</taxon>
    </lineage>
</organism>
<dbReference type="Proteomes" id="UP001060215">
    <property type="component" value="Chromosome 7"/>
</dbReference>
<proteinExistence type="predicted"/>
<gene>
    <name evidence="1" type="ORF">LOK49_LG07G00757</name>
</gene>
<reference evidence="1 2" key="1">
    <citation type="journal article" date="2022" name="Plant J.">
        <title>Chromosome-level genome of Camellia lanceoleosa provides a valuable resource for understanding genome evolution and self-incompatibility.</title>
        <authorList>
            <person name="Gong W."/>
            <person name="Xiao S."/>
            <person name="Wang L."/>
            <person name="Liao Z."/>
            <person name="Chang Y."/>
            <person name="Mo W."/>
            <person name="Hu G."/>
            <person name="Li W."/>
            <person name="Zhao G."/>
            <person name="Zhu H."/>
            <person name="Hu X."/>
            <person name="Ji K."/>
            <person name="Xiang X."/>
            <person name="Song Q."/>
            <person name="Yuan D."/>
            <person name="Jin S."/>
            <person name="Zhang L."/>
        </authorList>
    </citation>
    <scope>NUCLEOTIDE SEQUENCE [LARGE SCALE GENOMIC DNA]</scope>
    <source>
        <strain evidence="1">SQ_2022a</strain>
    </source>
</reference>